<feature type="domain" description="MOSC" evidence="2">
    <location>
        <begin position="236"/>
        <end position="417"/>
    </location>
</feature>
<dbReference type="EMBL" id="MU001633">
    <property type="protein sequence ID" value="KAF2484850.1"/>
    <property type="molecule type" value="Genomic_DNA"/>
</dbReference>
<feature type="region of interest" description="Disordered" evidence="1">
    <location>
        <begin position="102"/>
        <end position="125"/>
    </location>
</feature>
<dbReference type="Proteomes" id="UP000799767">
    <property type="component" value="Unassembled WGS sequence"/>
</dbReference>
<dbReference type="PANTHER" id="PTHR14237">
    <property type="entry name" value="MOLYBDOPTERIN COFACTOR SULFURASE MOSC"/>
    <property type="match status" value="1"/>
</dbReference>
<dbReference type="InterPro" id="IPR005303">
    <property type="entry name" value="MOCOS_middle"/>
</dbReference>
<dbReference type="PANTHER" id="PTHR14237:SF23">
    <property type="entry name" value="MOSC DOMAIN PROTEIN (AFU_ORTHOLOGUE AFUA_7G05900)"/>
    <property type="match status" value="1"/>
</dbReference>
<dbReference type="InterPro" id="IPR011037">
    <property type="entry name" value="Pyrv_Knase-like_insert_dom_sf"/>
</dbReference>
<dbReference type="PROSITE" id="PS51340">
    <property type="entry name" value="MOSC"/>
    <property type="match status" value="1"/>
</dbReference>
<name>A0A6A6PXL5_9PEZI</name>
<dbReference type="InterPro" id="IPR005302">
    <property type="entry name" value="MoCF_Sase_C"/>
</dbReference>
<evidence type="ECO:0000256" key="1">
    <source>
        <dbReference type="SAM" id="MobiDB-lite"/>
    </source>
</evidence>
<dbReference type="RefSeq" id="XP_033591419.1">
    <property type="nucleotide sequence ID" value="XM_033735918.1"/>
</dbReference>
<gene>
    <name evidence="3" type="ORF">BDY17DRAFT_315538</name>
</gene>
<dbReference type="SUPFAM" id="SSF50800">
    <property type="entry name" value="PK beta-barrel domain-like"/>
    <property type="match status" value="1"/>
</dbReference>
<dbReference type="AlphaFoldDB" id="A0A6A6PXL5"/>
<dbReference type="GO" id="GO:0030170">
    <property type="term" value="F:pyridoxal phosphate binding"/>
    <property type="evidence" value="ECO:0007669"/>
    <property type="project" value="InterPro"/>
</dbReference>
<proteinExistence type="predicted"/>
<dbReference type="Pfam" id="PF03473">
    <property type="entry name" value="MOSC"/>
    <property type="match status" value="1"/>
</dbReference>
<evidence type="ECO:0000313" key="4">
    <source>
        <dbReference type="Proteomes" id="UP000799767"/>
    </source>
</evidence>
<feature type="compositionally biased region" description="Polar residues" evidence="1">
    <location>
        <begin position="115"/>
        <end position="125"/>
    </location>
</feature>
<dbReference type="GO" id="GO:0030151">
    <property type="term" value="F:molybdenum ion binding"/>
    <property type="evidence" value="ECO:0007669"/>
    <property type="project" value="InterPro"/>
</dbReference>
<dbReference type="OrthoDB" id="17255at2759"/>
<dbReference type="SUPFAM" id="SSF141673">
    <property type="entry name" value="MOSC N-terminal domain-like"/>
    <property type="match status" value="1"/>
</dbReference>
<dbReference type="GO" id="GO:0003824">
    <property type="term" value="F:catalytic activity"/>
    <property type="evidence" value="ECO:0007669"/>
    <property type="project" value="InterPro"/>
</dbReference>
<sequence length="428" mass="48291">MYEAAQSLLRHYLEYLSSPAPHIKALFTYPVKSCRGIELAASEVEPWGLKYDRSFTFAELRPQSTGDSAEGTDDREWRFITQREYPRLALIETELWVPDPRAVKTSKKTEKKNARNASRRSPLSQEISADDALDVDKKTDVASHGGYLIIRFPLKPSLIPFSFRPNAVSLNIPLVPSQEHGAEKNYHLEPISIWVDRIQSINITGEIPADTLSKLQEFLGVRNTLGLFRVDSLHRRDISRSLPKDRPGESYSVGFGDAFPLHLMSMASVYAQDANLPAKAAMKGRLDARRFRANIYVDGVPEYDEDDWKKIHVGRGIQPKTHAKVKGGAAKGKTISHGDQTYVETEGEYHVACRTARCKMPNVDQESGVKDTNEPLTTMRRTRQVDEGANPHPCLGMQMIPLFQQGILRVGDEVKVVERGEHYYEKML</sequence>
<dbReference type="GeneID" id="54476920"/>
<reference evidence="3" key="1">
    <citation type="journal article" date="2020" name="Stud. Mycol.">
        <title>101 Dothideomycetes genomes: a test case for predicting lifestyles and emergence of pathogens.</title>
        <authorList>
            <person name="Haridas S."/>
            <person name="Albert R."/>
            <person name="Binder M."/>
            <person name="Bloem J."/>
            <person name="Labutti K."/>
            <person name="Salamov A."/>
            <person name="Andreopoulos B."/>
            <person name="Baker S."/>
            <person name="Barry K."/>
            <person name="Bills G."/>
            <person name="Bluhm B."/>
            <person name="Cannon C."/>
            <person name="Castanera R."/>
            <person name="Culley D."/>
            <person name="Daum C."/>
            <person name="Ezra D."/>
            <person name="Gonzalez J."/>
            <person name="Henrissat B."/>
            <person name="Kuo A."/>
            <person name="Liang C."/>
            <person name="Lipzen A."/>
            <person name="Lutzoni F."/>
            <person name="Magnuson J."/>
            <person name="Mondo S."/>
            <person name="Nolan M."/>
            <person name="Ohm R."/>
            <person name="Pangilinan J."/>
            <person name="Park H.-J."/>
            <person name="Ramirez L."/>
            <person name="Alfaro M."/>
            <person name="Sun H."/>
            <person name="Tritt A."/>
            <person name="Yoshinaga Y."/>
            <person name="Zwiers L.-H."/>
            <person name="Turgeon B."/>
            <person name="Goodwin S."/>
            <person name="Spatafora J."/>
            <person name="Crous P."/>
            <person name="Grigoriev I."/>
        </authorList>
    </citation>
    <scope>NUCLEOTIDE SEQUENCE</scope>
    <source>
        <strain evidence="3">CBS 113389</strain>
    </source>
</reference>
<keyword evidence="4" id="KW-1185">Reference proteome</keyword>
<dbReference type="Pfam" id="PF03476">
    <property type="entry name" value="MOSC_N"/>
    <property type="match status" value="1"/>
</dbReference>
<evidence type="ECO:0000313" key="3">
    <source>
        <dbReference type="EMBL" id="KAF2484850.1"/>
    </source>
</evidence>
<organism evidence="3 4">
    <name type="scientific">Neohortaea acidophila</name>
    <dbReference type="NCBI Taxonomy" id="245834"/>
    <lineage>
        <taxon>Eukaryota</taxon>
        <taxon>Fungi</taxon>
        <taxon>Dikarya</taxon>
        <taxon>Ascomycota</taxon>
        <taxon>Pezizomycotina</taxon>
        <taxon>Dothideomycetes</taxon>
        <taxon>Dothideomycetidae</taxon>
        <taxon>Mycosphaerellales</taxon>
        <taxon>Teratosphaeriaceae</taxon>
        <taxon>Neohortaea</taxon>
    </lineage>
</organism>
<protein>
    <recommendedName>
        <fullName evidence="2">MOSC domain-containing protein</fullName>
    </recommendedName>
</protein>
<accession>A0A6A6PXL5</accession>
<evidence type="ECO:0000259" key="2">
    <source>
        <dbReference type="PROSITE" id="PS51340"/>
    </source>
</evidence>